<sequence length="160" mass="17772">MLQPPTVNTAEDQALALNTFGSNIQTQDGAPHPRSSNSLQKKTWTVSMKSSKPGNGTLMPLNQSAQVSQRCLLPITRKLGKFYHVKLTYSSSYVHYGEPLLSQVKKGSYFESKISNGALHANSAHSVAFDQYAVLRILEPYPSSIHKDAVINLCNMHWPW</sequence>
<evidence type="ECO:0000313" key="1">
    <source>
        <dbReference type="EMBL" id="KAF6387742.1"/>
    </source>
</evidence>
<comment type="caution">
    <text evidence="1">The sequence shown here is derived from an EMBL/GenBank/DDBJ whole genome shotgun (WGS) entry which is preliminary data.</text>
</comment>
<accession>A0A7J8AMR5</accession>
<organism evidence="1 2">
    <name type="scientific">Myotis myotis</name>
    <name type="common">Greater mouse-eared bat</name>
    <name type="synonym">Vespertilio myotis</name>
    <dbReference type="NCBI Taxonomy" id="51298"/>
    <lineage>
        <taxon>Eukaryota</taxon>
        <taxon>Metazoa</taxon>
        <taxon>Chordata</taxon>
        <taxon>Craniata</taxon>
        <taxon>Vertebrata</taxon>
        <taxon>Euteleostomi</taxon>
        <taxon>Mammalia</taxon>
        <taxon>Eutheria</taxon>
        <taxon>Laurasiatheria</taxon>
        <taxon>Chiroptera</taxon>
        <taxon>Yangochiroptera</taxon>
        <taxon>Vespertilionidae</taxon>
        <taxon>Myotis</taxon>
    </lineage>
</organism>
<gene>
    <name evidence="1" type="ORF">mMyoMyo1_008180</name>
</gene>
<dbReference type="AlphaFoldDB" id="A0A7J8AMR5"/>
<reference evidence="1 2" key="1">
    <citation type="journal article" date="2020" name="Nature">
        <title>Six reference-quality genomes reveal evolution of bat adaptations.</title>
        <authorList>
            <person name="Jebb D."/>
            <person name="Huang Z."/>
            <person name="Pippel M."/>
            <person name="Hughes G.M."/>
            <person name="Lavrichenko K."/>
            <person name="Devanna P."/>
            <person name="Winkler S."/>
            <person name="Jermiin L.S."/>
            <person name="Skirmuntt E.C."/>
            <person name="Katzourakis A."/>
            <person name="Burkitt-Gray L."/>
            <person name="Ray D.A."/>
            <person name="Sullivan K.A.M."/>
            <person name="Roscito J.G."/>
            <person name="Kirilenko B.M."/>
            <person name="Davalos L.M."/>
            <person name="Corthals A.P."/>
            <person name="Power M.L."/>
            <person name="Jones G."/>
            <person name="Ransome R.D."/>
            <person name="Dechmann D.K.N."/>
            <person name="Locatelli A.G."/>
            <person name="Puechmaille S.J."/>
            <person name="Fedrigo O."/>
            <person name="Jarvis E.D."/>
            <person name="Hiller M."/>
            <person name="Vernes S.C."/>
            <person name="Myers E.W."/>
            <person name="Teeling E.C."/>
        </authorList>
    </citation>
    <scope>NUCLEOTIDE SEQUENCE [LARGE SCALE GENOMIC DNA]</scope>
    <source>
        <strain evidence="1">MMyoMyo1</strain>
        <tissue evidence="1">Flight muscle</tissue>
    </source>
</reference>
<evidence type="ECO:0000313" key="2">
    <source>
        <dbReference type="Proteomes" id="UP000527355"/>
    </source>
</evidence>
<protein>
    <submittedName>
        <fullName evidence="1">Uncharacterized protein</fullName>
    </submittedName>
</protein>
<keyword evidence="2" id="KW-1185">Reference proteome</keyword>
<name>A0A7J8AMR5_MYOMY</name>
<dbReference type="EMBL" id="JABWUV010000001">
    <property type="protein sequence ID" value="KAF6387742.1"/>
    <property type="molecule type" value="Genomic_DNA"/>
</dbReference>
<dbReference type="Proteomes" id="UP000527355">
    <property type="component" value="Unassembled WGS sequence"/>
</dbReference>
<proteinExistence type="predicted"/>